<dbReference type="InterPro" id="IPR050490">
    <property type="entry name" value="Bact_solute-bd_prot1"/>
</dbReference>
<organism evidence="1 2">
    <name type="scientific">Terrabacter lapilli</name>
    <dbReference type="NCBI Taxonomy" id="436231"/>
    <lineage>
        <taxon>Bacteria</taxon>
        <taxon>Bacillati</taxon>
        <taxon>Actinomycetota</taxon>
        <taxon>Actinomycetes</taxon>
        <taxon>Micrococcales</taxon>
        <taxon>Intrasporangiaceae</taxon>
        <taxon>Terrabacter</taxon>
    </lineage>
</organism>
<accession>A0ABN2S3R1</accession>
<name>A0ABN2S3R1_9MICO</name>
<dbReference type="RefSeq" id="WP_344061519.1">
    <property type="nucleotide sequence ID" value="NZ_BAAAPU010000007.1"/>
</dbReference>
<evidence type="ECO:0000313" key="1">
    <source>
        <dbReference type="EMBL" id="GAA1979834.1"/>
    </source>
</evidence>
<reference evidence="1 2" key="1">
    <citation type="journal article" date="2019" name="Int. J. Syst. Evol. Microbiol.">
        <title>The Global Catalogue of Microorganisms (GCM) 10K type strain sequencing project: providing services to taxonomists for standard genome sequencing and annotation.</title>
        <authorList>
            <consortium name="The Broad Institute Genomics Platform"/>
            <consortium name="The Broad Institute Genome Sequencing Center for Infectious Disease"/>
            <person name="Wu L."/>
            <person name="Ma J."/>
        </authorList>
    </citation>
    <scope>NUCLEOTIDE SEQUENCE [LARGE SCALE GENOMIC DNA]</scope>
    <source>
        <strain evidence="1 2">JCM 15628</strain>
    </source>
</reference>
<dbReference type="EMBL" id="BAAAPU010000007">
    <property type="protein sequence ID" value="GAA1979834.1"/>
    <property type="molecule type" value="Genomic_DNA"/>
</dbReference>
<sequence length="489" mass="51604">MNPTTPRASAAGPRTAYSAAHRTSRRTVLAVLVSSLAIVGAAACDRSSTASSPSQNAGAKDVTLTITSNSIAGGKNADEADWYANYVIPQFTKQQKAKGVNVKVTFQPSGVDDEQYKTKVALDLKSRAGADVMALDGIWVGEFAQAGYLKPLSDVAGANVTSWEGWSQIPKAVQANVSFEDKVYGIPAGTDGRVLYFNKKLFAQAGLPADWQPKSWQDIVDAGAKLKSIQGVDPVQINAGTAMGEATTMQGVLPLLAGAGAEIYSDGKWQGDTKAVREVLTFYKQLLDQGLEDKNFQQAAKGRDQSFAAFADGKVGILLEGDYFWRSVINPDKGDDPMASRNTDVGWAFIPAREPGSGVGGTDQVSMSGGGGYFLNPNTKFPQQAWELMQFIGSADAINALLHGSAKVTARQDVNAKVLAKDPLLSFISEKVLPVTHYRPGLAVYPQVSQALQQATADIVSGKSVEEAAKAYGAAVEKAVGGADKVASS</sequence>
<protein>
    <submittedName>
        <fullName evidence="1">Extracellular solute-binding protein</fullName>
    </submittedName>
</protein>
<dbReference type="PANTHER" id="PTHR43649:SF14">
    <property type="entry name" value="BLR3389 PROTEIN"/>
    <property type="match status" value="1"/>
</dbReference>
<comment type="caution">
    <text evidence="1">The sequence shown here is derived from an EMBL/GenBank/DDBJ whole genome shotgun (WGS) entry which is preliminary data.</text>
</comment>
<dbReference type="Pfam" id="PF01547">
    <property type="entry name" value="SBP_bac_1"/>
    <property type="match status" value="1"/>
</dbReference>
<dbReference type="Gene3D" id="3.40.190.10">
    <property type="entry name" value="Periplasmic binding protein-like II"/>
    <property type="match status" value="2"/>
</dbReference>
<dbReference type="Proteomes" id="UP001500013">
    <property type="component" value="Unassembled WGS sequence"/>
</dbReference>
<evidence type="ECO:0000313" key="2">
    <source>
        <dbReference type="Proteomes" id="UP001500013"/>
    </source>
</evidence>
<keyword evidence="2" id="KW-1185">Reference proteome</keyword>
<dbReference type="SUPFAM" id="SSF53850">
    <property type="entry name" value="Periplasmic binding protein-like II"/>
    <property type="match status" value="1"/>
</dbReference>
<dbReference type="InterPro" id="IPR006059">
    <property type="entry name" value="SBP"/>
</dbReference>
<gene>
    <name evidence="1" type="ORF">GCM10009817_20630</name>
</gene>
<dbReference type="PANTHER" id="PTHR43649">
    <property type="entry name" value="ARABINOSE-BINDING PROTEIN-RELATED"/>
    <property type="match status" value="1"/>
</dbReference>
<proteinExistence type="predicted"/>